<dbReference type="EMBL" id="BMPE01000001">
    <property type="protein sequence ID" value="GGK89044.1"/>
    <property type="molecule type" value="Genomic_DNA"/>
</dbReference>
<feature type="domain" description="GGDEF" evidence="3">
    <location>
        <begin position="408"/>
        <end position="541"/>
    </location>
</feature>
<dbReference type="SUPFAM" id="SSF141868">
    <property type="entry name" value="EAL domain-like"/>
    <property type="match status" value="1"/>
</dbReference>
<accession>A0ABQ2FEU8</accession>
<dbReference type="Gene3D" id="3.30.70.270">
    <property type="match status" value="1"/>
</dbReference>
<dbReference type="SUPFAM" id="SSF48452">
    <property type="entry name" value="TPR-like"/>
    <property type="match status" value="2"/>
</dbReference>
<dbReference type="PROSITE" id="PS50005">
    <property type="entry name" value="TPR"/>
    <property type="match status" value="1"/>
</dbReference>
<dbReference type="SMART" id="SM00267">
    <property type="entry name" value="GGDEF"/>
    <property type="match status" value="1"/>
</dbReference>
<evidence type="ECO:0000259" key="3">
    <source>
        <dbReference type="PROSITE" id="PS50887"/>
    </source>
</evidence>
<dbReference type="Gene3D" id="3.20.20.450">
    <property type="entry name" value="EAL domain"/>
    <property type="match status" value="1"/>
</dbReference>
<proteinExistence type="predicted"/>
<dbReference type="Pfam" id="PF13424">
    <property type="entry name" value="TPR_12"/>
    <property type="match status" value="1"/>
</dbReference>
<keyword evidence="5" id="KW-1185">Reference proteome</keyword>
<dbReference type="InterPro" id="IPR019734">
    <property type="entry name" value="TPR_rpt"/>
</dbReference>
<dbReference type="PROSITE" id="PS50887">
    <property type="entry name" value="GGDEF"/>
    <property type="match status" value="1"/>
</dbReference>
<organism evidence="4 5">
    <name type="scientific">Deinococcus radiotolerans</name>
    <dbReference type="NCBI Taxonomy" id="1309407"/>
    <lineage>
        <taxon>Bacteria</taxon>
        <taxon>Thermotogati</taxon>
        <taxon>Deinococcota</taxon>
        <taxon>Deinococci</taxon>
        <taxon>Deinococcales</taxon>
        <taxon>Deinococcaceae</taxon>
        <taxon>Deinococcus</taxon>
    </lineage>
</organism>
<name>A0ABQ2FEU8_9DEIO</name>
<dbReference type="InterPro" id="IPR052155">
    <property type="entry name" value="Biofilm_reg_signaling"/>
</dbReference>
<dbReference type="InterPro" id="IPR035919">
    <property type="entry name" value="EAL_sf"/>
</dbReference>
<dbReference type="PROSITE" id="PS50883">
    <property type="entry name" value="EAL"/>
    <property type="match status" value="1"/>
</dbReference>
<dbReference type="RefSeq" id="WP_189067323.1">
    <property type="nucleotide sequence ID" value="NZ_BMPE01000001.1"/>
</dbReference>
<dbReference type="PANTHER" id="PTHR44757">
    <property type="entry name" value="DIGUANYLATE CYCLASE DGCP"/>
    <property type="match status" value="1"/>
</dbReference>
<dbReference type="Proteomes" id="UP000604341">
    <property type="component" value="Unassembled WGS sequence"/>
</dbReference>
<evidence type="ECO:0000313" key="5">
    <source>
        <dbReference type="Proteomes" id="UP000604341"/>
    </source>
</evidence>
<dbReference type="InterPro" id="IPR029787">
    <property type="entry name" value="Nucleotide_cyclase"/>
</dbReference>
<dbReference type="InterPro" id="IPR000160">
    <property type="entry name" value="GGDEF_dom"/>
</dbReference>
<comment type="caution">
    <text evidence="4">The sequence shown here is derived from an EMBL/GenBank/DDBJ whole genome shotgun (WGS) entry which is preliminary data.</text>
</comment>
<dbReference type="CDD" id="cd01948">
    <property type="entry name" value="EAL"/>
    <property type="match status" value="1"/>
</dbReference>
<dbReference type="NCBIfam" id="TIGR00254">
    <property type="entry name" value="GGDEF"/>
    <property type="match status" value="1"/>
</dbReference>
<dbReference type="InterPro" id="IPR001633">
    <property type="entry name" value="EAL_dom"/>
</dbReference>
<protein>
    <submittedName>
        <fullName evidence="4">GGDEF-domain containing protein</fullName>
    </submittedName>
</protein>
<dbReference type="Pfam" id="PF13374">
    <property type="entry name" value="TPR_10"/>
    <property type="match status" value="1"/>
</dbReference>
<dbReference type="SMART" id="SM00028">
    <property type="entry name" value="TPR"/>
    <property type="match status" value="4"/>
</dbReference>
<evidence type="ECO:0000313" key="4">
    <source>
        <dbReference type="EMBL" id="GGK89044.1"/>
    </source>
</evidence>
<reference evidence="5" key="1">
    <citation type="journal article" date="2019" name="Int. J. Syst. Evol. Microbiol.">
        <title>The Global Catalogue of Microorganisms (GCM) 10K type strain sequencing project: providing services to taxonomists for standard genome sequencing and annotation.</title>
        <authorList>
            <consortium name="The Broad Institute Genomics Platform"/>
            <consortium name="The Broad Institute Genome Sequencing Center for Infectious Disease"/>
            <person name="Wu L."/>
            <person name="Ma J."/>
        </authorList>
    </citation>
    <scope>NUCLEOTIDE SEQUENCE [LARGE SCALE GENOMIC DNA]</scope>
    <source>
        <strain evidence="5">JCM 19173</strain>
    </source>
</reference>
<dbReference type="SUPFAM" id="SSF55073">
    <property type="entry name" value="Nucleotide cyclase"/>
    <property type="match status" value="1"/>
</dbReference>
<evidence type="ECO:0000259" key="2">
    <source>
        <dbReference type="PROSITE" id="PS50883"/>
    </source>
</evidence>
<keyword evidence="1" id="KW-0802">TPR repeat</keyword>
<dbReference type="PANTHER" id="PTHR44757:SF2">
    <property type="entry name" value="BIOFILM ARCHITECTURE MAINTENANCE PROTEIN MBAA"/>
    <property type="match status" value="1"/>
</dbReference>
<dbReference type="Pfam" id="PF00563">
    <property type="entry name" value="EAL"/>
    <property type="match status" value="1"/>
</dbReference>
<gene>
    <name evidence="4" type="ORF">GCM10010844_04440</name>
</gene>
<dbReference type="InterPro" id="IPR043128">
    <property type="entry name" value="Rev_trsase/Diguanyl_cyclase"/>
</dbReference>
<sequence length="807" mass="88626">MTQQATPQPSPSALELELQALEAAMYNTPERTGDQIRSLMRRAEEQGDLRARATAHLMLGGCALYTGQLPAAHAELDAALNLARGTSDQRLIARSLNGLGLYHDRAGEYDRALQAFLDSLRHTQASGDTTGSFRALNNLASLHADTGNLAQARLFHEQSLHLAEDTRSPILRAAAMTHLIVIHSRQGDTQQVLDLAAEHLTLIGEVGPPRWVSTVLECVSRALLQTGRADEAAQVALEELEQARSRQDEEGVSRLGCAAAQALMTIGRLGAAATLLQDSLRLSQQLGSRPIQVLALSGLSALHEQAGDDREALRYAREHHALEREVHQKEVDARSQLLTAQIRLELLNRESEIERLRNVELAEANQQLRDTQADLLYRATHDPLTGVANRAHFNQVMEDTLHALTPGELAALVFIDLDRFKWVNDSLGHPAGDALLQEVARRLQQTVRNTDVVGRIGGDEFIVLLRRIGVRSDVTLVARKIVDALSPPFTLGGHQITITASVGCAVAPQDGLRGDTLQQHADLAMYRVKRSGGNGLLRFDSAMGEPGTEQLLERDLRGALERGELILHYQGCYELRRERLVGFETLLRWQHPERGLIPPATFIPLAEDTRLILPIGAWVLTEACRQAVQWGFPASGLCISVNVSPLQFDRPTFLETVRDALHSSGLPPRNLILEITETLVLRDLERAQSHIRELRDLGVQVAMDDFGTGYSSLSLLEALPFDQLKVDRSFTRNLGTDRPRVTALMAAMIQLAHTLNMTVTVEGVEEPAQLDSLLALGCDHVQGYLFARPLPPEVAAQLIPDASPDSS</sequence>
<dbReference type="SMART" id="SM00052">
    <property type="entry name" value="EAL"/>
    <property type="match status" value="1"/>
</dbReference>
<dbReference type="Pfam" id="PF00990">
    <property type="entry name" value="GGDEF"/>
    <property type="match status" value="1"/>
</dbReference>
<feature type="repeat" description="TPR" evidence="1">
    <location>
        <begin position="93"/>
        <end position="126"/>
    </location>
</feature>
<dbReference type="CDD" id="cd01949">
    <property type="entry name" value="GGDEF"/>
    <property type="match status" value="1"/>
</dbReference>
<evidence type="ECO:0000256" key="1">
    <source>
        <dbReference type="PROSITE-ProRule" id="PRU00339"/>
    </source>
</evidence>
<dbReference type="InterPro" id="IPR011990">
    <property type="entry name" value="TPR-like_helical_dom_sf"/>
</dbReference>
<feature type="domain" description="EAL" evidence="2">
    <location>
        <begin position="549"/>
        <end position="803"/>
    </location>
</feature>
<dbReference type="Gene3D" id="1.25.40.10">
    <property type="entry name" value="Tetratricopeptide repeat domain"/>
    <property type="match status" value="2"/>
</dbReference>